<organism evidence="1 2">
    <name type="scientific">Romanomermis culicivorax</name>
    <name type="common">Nematode worm</name>
    <dbReference type="NCBI Taxonomy" id="13658"/>
    <lineage>
        <taxon>Eukaryota</taxon>
        <taxon>Metazoa</taxon>
        <taxon>Ecdysozoa</taxon>
        <taxon>Nematoda</taxon>
        <taxon>Enoplea</taxon>
        <taxon>Dorylaimia</taxon>
        <taxon>Mermithida</taxon>
        <taxon>Mermithoidea</taxon>
        <taxon>Mermithidae</taxon>
        <taxon>Romanomermis</taxon>
    </lineage>
</organism>
<dbReference type="WBParaSite" id="nRc.2.0.1.t29521-RA">
    <property type="protein sequence ID" value="nRc.2.0.1.t29521-RA"/>
    <property type="gene ID" value="nRc.2.0.1.g29521"/>
</dbReference>
<evidence type="ECO:0000313" key="2">
    <source>
        <dbReference type="WBParaSite" id="nRc.2.0.1.t29521-RA"/>
    </source>
</evidence>
<protein>
    <submittedName>
        <fullName evidence="2">Uncharacterized protein</fullName>
    </submittedName>
</protein>
<name>A0A915JTD9_ROMCU</name>
<dbReference type="Proteomes" id="UP000887565">
    <property type="component" value="Unplaced"/>
</dbReference>
<proteinExistence type="predicted"/>
<sequence>MCGYLTTTRGYRPKEQWSLETAYNYFVNCLKDLLTKWTSWNKNQEARRRANELANKARQRDIYVPMDIFY</sequence>
<accession>A0A915JTD9</accession>
<reference evidence="2" key="1">
    <citation type="submission" date="2022-11" db="UniProtKB">
        <authorList>
            <consortium name="WormBaseParasite"/>
        </authorList>
    </citation>
    <scope>IDENTIFICATION</scope>
</reference>
<keyword evidence="1" id="KW-1185">Reference proteome</keyword>
<evidence type="ECO:0000313" key="1">
    <source>
        <dbReference type="Proteomes" id="UP000887565"/>
    </source>
</evidence>
<dbReference type="AlphaFoldDB" id="A0A915JTD9"/>